<dbReference type="GO" id="GO:0004190">
    <property type="term" value="F:aspartic-type endopeptidase activity"/>
    <property type="evidence" value="ECO:0007669"/>
    <property type="project" value="InterPro"/>
</dbReference>
<feature type="transmembrane region" description="Helical" evidence="1">
    <location>
        <begin position="151"/>
        <end position="168"/>
    </location>
</feature>
<evidence type="ECO:0000313" key="3">
    <source>
        <dbReference type="EMBL" id="VYT04378.1"/>
    </source>
</evidence>
<dbReference type="AlphaFoldDB" id="A0A6N2TFK4"/>
<organism evidence="3">
    <name type="scientific">Blautia hansenii</name>
    <name type="common">Ruminococcus hansenii</name>
    <dbReference type="NCBI Taxonomy" id="1322"/>
    <lineage>
        <taxon>Bacteria</taxon>
        <taxon>Bacillati</taxon>
        <taxon>Bacillota</taxon>
        <taxon>Clostridia</taxon>
        <taxon>Lachnospirales</taxon>
        <taxon>Lachnospiraceae</taxon>
        <taxon>Blautia</taxon>
    </lineage>
</organism>
<feature type="transmembrane region" description="Helical" evidence="1">
    <location>
        <begin position="86"/>
        <end position="113"/>
    </location>
</feature>
<feature type="transmembrane region" description="Helical" evidence="1">
    <location>
        <begin position="55"/>
        <end position="74"/>
    </location>
</feature>
<evidence type="ECO:0000256" key="1">
    <source>
        <dbReference type="SAM" id="Phobius"/>
    </source>
</evidence>
<dbReference type="RefSeq" id="WP_022239128.1">
    <property type="nucleotide sequence ID" value="NZ_CACRSY010000010.1"/>
</dbReference>
<sequence>MSVQSLFVLCFSGIAMCMDFLMERVVNGFIVVFFLTGFFWQMGANGIAGTLSGGLGLLLPCVLLFPLFYFRMLGAGDIKLFSGLGIFLGVTAVFKLILCSLFLGGLLSFAFLISCGNFKERFSYFFNYVYEYSQSRVLCAYRKKGSRPENFHFTVPIFLSVMLYVGGFY</sequence>
<keyword evidence="1" id="KW-1133">Transmembrane helix</keyword>
<feature type="domain" description="Prepilin type IV endopeptidase peptidase" evidence="2">
    <location>
        <begin position="7"/>
        <end position="108"/>
    </location>
</feature>
<proteinExistence type="predicted"/>
<accession>A0A6N2TFK4</accession>
<dbReference type="Pfam" id="PF01478">
    <property type="entry name" value="Peptidase_A24"/>
    <property type="match status" value="1"/>
</dbReference>
<dbReference type="GO" id="GO:0016020">
    <property type="term" value="C:membrane"/>
    <property type="evidence" value="ECO:0007669"/>
    <property type="project" value="InterPro"/>
</dbReference>
<reference evidence="3" key="1">
    <citation type="submission" date="2019-11" db="EMBL/GenBank/DDBJ databases">
        <authorList>
            <person name="Feng L."/>
        </authorList>
    </citation>
    <scope>NUCLEOTIDE SEQUENCE</scope>
    <source>
        <strain evidence="3">BhanseniiLFYP23</strain>
    </source>
</reference>
<dbReference type="Gene3D" id="1.20.120.1220">
    <property type="match status" value="1"/>
</dbReference>
<keyword evidence="1" id="KW-0472">Membrane</keyword>
<protein>
    <recommendedName>
        <fullName evidence="2">Prepilin type IV endopeptidase peptidase domain-containing protein</fullName>
    </recommendedName>
</protein>
<keyword evidence="1" id="KW-0812">Transmembrane</keyword>
<evidence type="ECO:0000259" key="2">
    <source>
        <dbReference type="Pfam" id="PF01478"/>
    </source>
</evidence>
<dbReference type="EMBL" id="CACRSY010000010">
    <property type="protein sequence ID" value="VYT04378.1"/>
    <property type="molecule type" value="Genomic_DNA"/>
</dbReference>
<dbReference type="InterPro" id="IPR000045">
    <property type="entry name" value="Prepilin_IV_endopep_pep"/>
</dbReference>
<feature type="transmembrane region" description="Helical" evidence="1">
    <location>
        <begin position="25"/>
        <end position="43"/>
    </location>
</feature>
<name>A0A6N2TFK4_BLAHA</name>
<gene>
    <name evidence="3" type="ORF">BHLFYP23_02582</name>
</gene>